<feature type="transmembrane region" description="Helical" evidence="1">
    <location>
        <begin position="93"/>
        <end position="109"/>
    </location>
</feature>
<keyword evidence="1" id="KW-0472">Membrane</keyword>
<evidence type="ECO:0000256" key="1">
    <source>
        <dbReference type="SAM" id="Phobius"/>
    </source>
</evidence>
<comment type="caution">
    <text evidence="2">The sequence shown here is derived from an EMBL/GenBank/DDBJ whole genome shotgun (WGS) entry which is preliminary data.</text>
</comment>
<name>A0A9D1VQV4_9BACT</name>
<reference evidence="2" key="2">
    <citation type="submission" date="2021-04" db="EMBL/GenBank/DDBJ databases">
        <authorList>
            <person name="Gilroy R."/>
        </authorList>
    </citation>
    <scope>NUCLEOTIDE SEQUENCE</scope>
    <source>
        <strain evidence="2">ChiHjej12B11-16260</strain>
    </source>
</reference>
<evidence type="ECO:0000313" key="3">
    <source>
        <dbReference type="Proteomes" id="UP000824246"/>
    </source>
</evidence>
<organism evidence="2 3">
    <name type="scientific">Candidatus Barnesiella excrementipullorum</name>
    <dbReference type="NCBI Taxonomy" id="2838479"/>
    <lineage>
        <taxon>Bacteria</taxon>
        <taxon>Pseudomonadati</taxon>
        <taxon>Bacteroidota</taxon>
        <taxon>Bacteroidia</taxon>
        <taxon>Bacteroidales</taxon>
        <taxon>Barnesiellaceae</taxon>
        <taxon>Barnesiella</taxon>
    </lineage>
</organism>
<evidence type="ECO:0000313" key="2">
    <source>
        <dbReference type="EMBL" id="HIX45276.1"/>
    </source>
</evidence>
<accession>A0A9D1VQV4</accession>
<keyword evidence="1" id="KW-1133">Transmembrane helix</keyword>
<feature type="transmembrane region" description="Helical" evidence="1">
    <location>
        <begin position="50"/>
        <end position="73"/>
    </location>
</feature>
<dbReference type="EMBL" id="DXFB01000096">
    <property type="protein sequence ID" value="HIX45276.1"/>
    <property type="molecule type" value="Genomic_DNA"/>
</dbReference>
<evidence type="ECO:0008006" key="4">
    <source>
        <dbReference type="Google" id="ProtNLM"/>
    </source>
</evidence>
<feature type="transmembrane region" description="Helical" evidence="1">
    <location>
        <begin position="201"/>
        <end position="220"/>
    </location>
</feature>
<feature type="transmembrane region" description="Helical" evidence="1">
    <location>
        <begin position="21"/>
        <end position="44"/>
    </location>
</feature>
<sequence length="221" mass="25029">VLKAIQKYHSIMKIFARICSTIFHPLIIPTAGIFISLFFSYMSLLGDQYILTYTLLVALFTILFPCIGVLMLYKMKLITSVGLVNREERTLPYIIFLVCYVACAVYLWLAGLRGIQFGFVVGGIVALICDLIINRWWKISVHMTAIGGMTGLVFIMSYLQYIMYTDYMFYLQIGTILASGCLGTSRILLKRHTLGQVISGFANGFIWICISCYIFLLITLI</sequence>
<gene>
    <name evidence="2" type="ORF">H9982_03550</name>
</gene>
<feature type="transmembrane region" description="Helical" evidence="1">
    <location>
        <begin position="145"/>
        <end position="163"/>
    </location>
</feature>
<dbReference type="Proteomes" id="UP000824246">
    <property type="component" value="Unassembled WGS sequence"/>
</dbReference>
<feature type="transmembrane region" description="Helical" evidence="1">
    <location>
        <begin position="169"/>
        <end position="189"/>
    </location>
</feature>
<keyword evidence="1" id="KW-0812">Transmembrane</keyword>
<dbReference type="AlphaFoldDB" id="A0A9D1VQV4"/>
<protein>
    <recommendedName>
        <fullName evidence="4">PAP2 family protein</fullName>
    </recommendedName>
</protein>
<feature type="transmembrane region" description="Helical" evidence="1">
    <location>
        <begin position="115"/>
        <end position="133"/>
    </location>
</feature>
<proteinExistence type="predicted"/>
<reference evidence="2" key="1">
    <citation type="journal article" date="2021" name="PeerJ">
        <title>Extensive microbial diversity within the chicken gut microbiome revealed by metagenomics and culture.</title>
        <authorList>
            <person name="Gilroy R."/>
            <person name="Ravi A."/>
            <person name="Getino M."/>
            <person name="Pursley I."/>
            <person name="Horton D.L."/>
            <person name="Alikhan N.F."/>
            <person name="Baker D."/>
            <person name="Gharbi K."/>
            <person name="Hall N."/>
            <person name="Watson M."/>
            <person name="Adriaenssens E.M."/>
            <person name="Foster-Nyarko E."/>
            <person name="Jarju S."/>
            <person name="Secka A."/>
            <person name="Antonio M."/>
            <person name="Oren A."/>
            <person name="Chaudhuri R.R."/>
            <person name="La Ragione R."/>
            <person name="Hildebrand F."/>
            <person name="Pallen M.J."/>
        </authorList>
    </citation>
    <scope>NUCLEOTIDE SEQUENCE</scope>
    <source>
        <strain evidence="2">ChiHjej12B11-16260</strain>
    </source>
</reference>
<feature type="non-terminal residue" evidence="2">
    <location>
        <position position="1"/>
    </location>
</feature>